<dbReference type="PANTHER" id="PTHR18895">
    <property type="entry name" value="HEMK METHYLTRANSFERASE"/>
    <property type="match status" value="1"/>
</dbReference>
<protein>
    <submittedName>
        <fullName evidence="4">Methyltransferase small domain-containing protein</fullName>
    </submittedName>
</protein>
<organism evidence="4 5">
    <name type="scientific">Noviherbaspirillum humi</name>
    <dbReference type="NCBI Taxonomy" id="1688639"/>
    <lineage>
        <taxon>Bacteria</taxon>
        <taxon>Pseudomonadati</taxon>
        <taxon>Pseudomonadota</taxon>
        <taxon>Betaproteobacteria</taxon>
        <taxon>Burkholderiales</taxon>
        <taxon>Oxalobacteraceae</taxon>
        <taxon>Noviherbaspirillum</taxon>
    </lineage>
</organism>
<dbReference type="Proteomes" id="UP000198284">
    <property type="component" value="Unassembled WGS sequence"/>
</dbReference>
<gene>
    <name evidence="4" type="ORF">SAMN06265795_102488</name>
</gene>
<proteinExistence type="predicted"/>
<dbReference type="CDD" id="cd02440">
    <property type="entry name" value="AdoMet_MTases"/>
    <property type="match status" value="1"/>
</dbReference>
<keyword evidence="1 4" id="KW-0489">Methyltransferase</keyword>
<dbReference type="InterPro" id="IPR029063">
    <property type="entry name" value="SAM-dependent_MTases_sf"/>
</dbReference>
<evidence type="ECO:0000313" key="5">
    <source>
        <dbReference type="Proteomes" id="UP000198284"/>
    </source>
</evidence>
<dbReference type="AlphaFoldDB" id="A0A239E4A9"/>
<evidence type="ECO:0000256" key="2">
    <source>
        <dbReference type="ARBA" id="ARBA00022691"/>
    </source>
</evidence>
<name>A0A239E4A9_9BURK</name>
<dbReference type="Gene3D" id="3.40.50.150">
    <property type="entry name" value="Vaccinia Virus protein VP39"/>
    <property type="match status" value="1"/>
</dbReference>
<evidence type="ECO:0000256" key="1">
    <source>
        <dbReference type="ARBA" id="ARBA00022603"/>
    </source>
</evidence>
<sequence>MTMRDNPNEYADDAALLADRDAALVEMVRWLAARSYRFTTVTPATHRRVNDRPENRAASSLEDIFGWSRPFDAAIVPDELLALMRRAGIVFQHDDAWRCMARVSTLGPWRLLHSAFPTDAPDAVFFGPDTYRFVNALQRHLDLVEPGLRIARAVDIGAGAGPGAIAIAAARPGAEVLAADINPAAVRFAALNAHLAGTSNVSACRSDLLRQVSGGFDLIVSNPPYLVDAGERTYRHGGGPLGAGLSLAIIDAALERLNPGGTLLLYTGSAIVRGQDAFREAAVERLARAGFAWTYEELDPDVFGEELEQEAYAGADRIAAVWLTAKRTT</sequence>
<keyword evidence="5" id="KW-1185">Reference proteome</keyword>
<reference evidence="4 5" key="1">
    <citation type="submission" date="2017-06" db="EMBL/GenBank/DDBJ databases">
        <authorList>
            <person name="Kim H.J."/>
            <person name="Triplett B.A."/>
        </authorList>
    </citation>
    <scope>NUCLEOTIDE SEQUENCE [LARGE SCALE GENOMIC DNA]</scope>
    <source>
        <strain evidence="4 5">U15</strain>
    </source>
</reference>
<dbReference type="InterPro" id="IPR050320">
    <property type="entry name" value="N5-glutamine_MTase"/>
</dbReference>
<dbReference type="GO" id="GO:0003676">
    <property type="term" value="F:nucleic acid binding"/>
    <property type="evidence" value="ECO:0007669"/>
    <property type="project" value="InterPro"/>
</dbReference>
<feature type="domain" description="Methyltransferase small" evidence="3">
    <location>
        <begin position="151"/>
        <end position="265"/>
    </location>
</feature>
<dbReference type="EMBL" id="FZOT01000002">
    <property type="protein sequence ID" value="SNS38724.1"/>
    <property type="molecule type" value="Genomic_DNA"/>
</dbReference>
<dbReference type="PROSITE" id="PS00092">
    <property type="entry name" value="N6_MTASE"/>
    <property type="match status" value="1"/>
</dbReference>
<dbReference type="OrthoDB" id="5383291at2"/>
<dbReference type="RefSeq" id="WP_089398316.1">
    <property type="nucleotide sequence ID" value="NZ_FZOT01000002.1"/>
</dbReference>
<evidence type="ECO:0000259" key="3">
    <source>
        <dbReference type="Pfam" id="PF05175"/>
    </source>
</evidence>
<dbReference type="PANTHER" id="PTHR18895:SF74">
    <property type="entry name" value="MTRF1L RELEASE FACTOR GLUTAMINE METHYLTRANSFERASE"/>
    <property type="match status" value="1"/>
</dbReference>
<accession>A0A239E4A9</accession>
<dbReference type="GO" id="GO:0036009">
    <property type="term" value="F:protein-glutamine N-methyltransferase activity"/>
    <property type="evidence" value="ECO:0007669"/>
    <property type="project" value="TreeGrafter"/>
</dbReference>
<dbReference type="InterPro" id="IPR007848">
    <property type="entry name" value="Small_mtfrase_dom"/>
</dbReference>
<dbReference type="Pfam" id="PF05175">
    <property type="entry name" value="MTS"/>
    <property type="match status" value="1"/>
</dbReference>
<dbReference type="InterPro" id="IPR002052">
    <property type="entry name" value="DNA_methylase_N6_adenine_CS"/>
</dbReference>
<keyword evidence="4" id="KW-0808">Transferase</keyword>
<dbReference type="SUPFAM" id="SSF53335">
    <property type="entry name" value="S-adenosyl-L-methionine-dependent methyltransferases"/>
    <property type="match status" value="1"/>
</dbReference>
<evidence type="ECO:0000313" key="4">
    <source>
        <dbReference type="EMBL" id="SNS38724.1"/>
    </source>
</evidence>
<keyword evidence="2" id="KW-0949">S-adenosyl-L-methionine</keyword>
<dbReference type="GO" id="GO:0032259">
    <property type="term" value="P:methylation"/>
    <property type="evidence" value="ECO:0007669"/>
    <property type="project" value="UniProtKB-KW"/>
</dbReference>